<dbReference type="AlphaFoldDB" id="A0A6C0HRH8"/>
<organism evidence="1">
    <name type="scientific">viral metagenome</name>
    <dbReference type="NCBI Taxonomy" id="1070528"/>
    <lineage>
        <taxon>unclassified sequences</taxon>
        <taxon>metagenomes</taxon>
        <taxon>organismal metagenomes</taxon>
    </lineage>
</organism>
<protein>
    <submittedName>
        <fullName evidence="1">Uncharacterized protein</fullName>
    </submittedName>
</protein>
<dbReference type="CDD" id="cd00085">
    <property type="entry name" value="HNHc"/>
    <property type="match status" value="1"/>
</dbReference>
<proteinExistence type="predicted"/>
<dbReference type="Pfam" id="PF09665">
    <property type="entry name" value="RE_Alw26IDE"/>
    <property type="match status" value="2"/>
</dbReference>
<name>A0A6C0HRH8_9ZZZZ</name>
<evidence type="ECO:0000313" key="1">
    <source>
        <dbReference type="EMBL" id="QHT83291.1"/>
    </source>
</evidence>
<sequence length="422" mass="49198">MPTIMTSEREKYENTIKNHPNYDFISKELKRQWVSVSKNGSNPRSDCWNKLHKKLIEEGKLPQESTLVNVARLIHPTKKHVCKICNIQSSIYYEYPTKTTVKWLKNTFPYVKIDGTIFDIYQQITDKNELFTKYFGMNIEKLEQVCKNDEYSGKKLSPGVMGNPPDRLDGFHCYSICCRKAKDTGRSDENMKNYVRDRRAYENISDGNILLANSITGKLNTVKYSCFICKNEEIMSADHIGPISLGFIHDPINIQACCSSCNSRKNNRIKIEDVRKIKILEEKGINMLSWWAINSWDKYKNMDCSVLYKKLRKNAKKFMCIIDWLKLNKQHIIEAFIDTYMNHDKSYVINNIDILSSGGIEFTYTEKITHKKTKQKQKERTIQILLEKNGTQMTLSESEIGYLSDIDISTFKNKICKLLEEL</sequence>
<dbReference type="EMBL" id="MN740007">
    <property type="protein sequence ID" value="QHT83291.1"/>
    <property type="molecule type" value="Genomic_DNA"/>
</dbReference>
<accession>A0A6C0HRH8</accession>
<reference evidence="1" key="1">
    <citation type="journal article" date="2020" name="Nature">
        <title>Giant virus diversity and host interactions through global metagenomics.</title>
        <authorList>
            <person name="Schulz F."/>
            <person name="Roux S."/>
            <person name="Paez-Espino D."/>
            <person name="Jungbluth S."/>
            <person name="Walsh D.A."/>
            <person name="Denef V.J."/>
            <person name="McMahon K.D."/>
            <person name="Konstantinidis K.T."/>
            <person name="Eloe-Fadrosh E.A."/>
            <person name="Kyrpides N.C."/>
            <person name="Woyke T."/>
        </authorList>
    </citation>
    <scope>NUCLEOTIDE SEQUENCE</scope>
    <source>
        <strain evidence="1">GVMAG-M-3300023184-167</strain>
    </source>
</reference>
<dbReference type="InterPro" id="IPR014328">
    <property type="entry name" value="Restrct_endonuc_II_Alw26I"/>
</dbReference>
<dbReference type="InterPro" id="IPR003615">
    <property type="entry name" value="HNH_nuc"/>
</dbReference>
<dbReference type="Gene3D" id="1.10.30.50">
    <property type="match status" value="1"/>
</dbReference>